<evidence type="ECO:0000256" key="1">
    <source>
        <dbReference type="SAM" id="MobiDB-lite"/>
    </source>
</evidence>
<gene>
    <name evidence="3" type="ORF">MNODULE_07650</name>
</gene>
<reference evidence="3 4" key="1">
    <citation type="journal article" date="2020" name="Nature">
        <title>Bacterial chemolithoautotrophy via manganese oxidation.</title>
        <authorList>
            <person name="Yu H."/>
            <person name="Leadbetter J.R."/>
        </authorList>
    </citation>
    <scope>NUCLEOTIDE SEQUENCE [LARGE SCALE GENOMIC DNA]</scope>
    <source>
        <strain evidence="3 4">Mn-1</strain>
    </source>
</reference>
<feature type="transmembrane region" description="Helical" evidence="2">
    <location>
        <begin position="20"/>
        <end position="38"/>
    </location>
</feature>
<sequence>MQPEEKRKSSSWPKRLLPPLILLLMGILVIGIALTFIFPTGVLTPSSFVALDLIRADYQAMLDEATRDFPPETTVYRERDECWKPGKTLCVYGWYTEWRDGVYLASYTMATLEDERSGVLRGWWWEVDVPSEQVRPVWLSEPLQALYRLRRSDPFAKQTPPPRPTLPPLLKAP</sequence>
<name>A0A7X6DNY5_9BACT</name>
<comment type="caution">
    <text evidence="3">The sequence shown here is derived from an EMBL/GenBank/DDBJ whole genome shotgun (WGS) entry which is preliminary data.</text>
</comment>
<dbReference type="Proteomes" id="UP000534783">
    <property type="component" value="Unassembled WGS sequence"/>
</dbReference>
<accession>A0A7X6DNY5</accession>
<dbReference type="AlphaFoldDB" id="A0A7X6DNY5"/>
<dbReference type="RefSeq" id="WP_168058847.1">
    <property type="nucleotide sequence ID" value="NZ_VTOW01000001.1"/>
</dbReference>
<keyword evidence="2" id="KW-0472">Membrane</keyword>
<proteinExistence type="predicted"/>
<evidence type="ECO:0000313" key="3">
    <source>
        <dbReference type="EMBL" id="NKE70607.1"/>
    </source>
</evidence>
<evidence type="ECO:0000256" key="2">
    <source>
        <dbReference type="SAM" id="Phobius"/>
    </source>
</evidence>
<organism evidence="3 4">
    <name type="scientific">Candidatus Manganitrophus noduliformans</name>
    <dbReference type="NCBI Taxonomy" id="2606439"/>
    <lineage>
        <taxon>Bacteria</taxon>
        <taxon>Pseudomonadati</taxon>
        <taxon>Nitrospirota</taxon>
        <taxon>Nitrospiria</taxon>
        <taxon>Candidatus Troglogloeales</taxon>
        <taxon>Candidatus Manganitrophaceae</taxon>
        <taxon>Candidatus Manganitrophus</taxon>
    </lineage>
</organism>
<keyword evidence="4" id="KW-1185">Reference proteome</keyword>
<evidence type="ECO:0000313" key="4">
    <source>
        <dbReference type="Proteomes" id="UP000534783"/>
    </source>
</evidence>
<dbReference type="EMBL" id="VTOW01000001">
    <property type="protein sequence ID" value="NKE70607.1"/>
    <property type="molecule type" value="Genomic_DNA"/>
</dbReference>
<feature type="region of interest" description="Disordered" evidence="1">
    <location>
        <begin position="154"/>
        <end position="173"/>
    </location>
</feature>
<protein>
    <submittedName>
        <fullName evidence="3">Uncharacterized protein</fullName>
    </submittedName>
</protein>
<keyword evidence="2" id="KW-0812">Transmembrane</keyword>
<keyword evidence="2" id="KW-1133">Transmembrane helix</keyword>